<keyword evidence="2" id="KW-1185">Reference proteome</keyword>
<evidence type="ECO:0000313" key="2">
    <source>
        <dbReference type="Proteomes" id="UP001060215"/>
    </source>
</evidence>
<organism evidence="1 2">
    <name type="scientific">Camellia lanceoleosa</name>
    <dbReference type="NCBI Taxonomy" id="1840588"/>
    <lineage>
        <taxon>Eukaryota</taxon>
        <taxon>Viridiplantae</taxon>
        <taxon>Streptophyta</taxon>
        <taxon>Embryophyta</taxon>
        <taxon>Tracheophyta</taxon>
        <taxon>Spermatophyta</taxon>
        <taxon>Magnoliopsida</taxon>
        <taxon>eudicotyledons</taxon>
        <taxon>Gunneridae</taxon>
        <taxon>Pentapetalae</taxon>
        <taxon>asterids</taxon>
        <taxon>Ericales</taxon>
        <taxon>Theaceae</taxon>
        <taxon>Camellia</taxon>
    </lineage>
</organism>
<sequence>FLNQEVQNVTDEMLDRLIKLKSCDVFTFYLNWTLRTTPSVSFTVSPNLTCFKCQLAAKFFSGNHNYSYYNGCSGYRVYYKYPDHPHQSLHINESLLQSCQVIQLPVFSLNNSRKRNGSDLFSVLDSNFALGFNVSKECRECHLNGGYCPRYNSAKFQCTEQAKHVLLGGGVFLLCLLIVITRLRKEWNYNSSYISSRDNFSNRSLQADTEGGSAYFGVSIFSYTELEEAIHNFDPTKELGDGGYGTVYHGKLQDGQEVAVKRLYEHNYKRVRQFMNEIQILTSLSHPNLVTLYGCTSRLSRELLLVYEYIPNGTVADHLHGDRANVGSLTWPIRMNIAIETASALAYLHASDIIHRDIKTNNILLDNNFCVKVADFGLSRLFPNDVTHVSTAPQGTPGYVDPEYHQCYQLTNKSDVYSFGVVLIELIASMPVVDITRHKQDINLANLAINRIQNCTLDELVDLTLGFKSDSSIERMITSVAEVAFRCLQLEKEMRPTMDEVLEALKDIKQYKNENTGKGIDNVGALTSAQSPSSPQSNNVVLLKKTKSLSSPDSVTNRWVSSSTTSISSG</sequence>
<gene>
    <name evidence="1" type="ORF">LOK49_LG10G00768</name>
</gene>
<name>A0ACC0G5W5_9ERIC</name>
<accession>A0ACC0G5W5</accession>
<evidence type="ECO:0000313" key="1">
    <source>
        <dbReference type="EMBL" id="KAI7996493.1"/>
    </source>
</evidence>
<dbReference type="Proteomes" id="UP001060215">
    <property type="component" value="Chromosome 10"/>
</dbReference>
<protein>
    <submittedName>
        <fullName evidence="1">LEAF RUST 10 DISEASE-RESISTANCE LOCUS RECEPTOR-LIKE PROTEIN KINASE-like 1.1</fullName>
    </submittedName>
</protein>
<feature type="non-terminal residue" evidence="1">
    <location>
        <position position="1"/>
    </location>
</feature>
<dbReference type="EMBL" id="CM045767">
    <property type="protein sequence ID" value="KAI7996493.1"/>
    <property type="molecule type" value="Genomic_DNA"/>
</dbReference>
<proteinExistence type="predicted"/>
<reference evidence="1 2" key="1">
    <citation type="journal article" date="2022" name="Plant J.">
        <title>Chromosome-level genome of Camellia lanceoleosa provides a valuable resource for understanding genome evolution and self-incompatibility.</title>
        <authorList>
            <person name="Gong W."/>
            <person name="Xiao S."/>
            <person name="Wang L."/>
            <person name="Liao Z."/>
            <person name="Chang Y."/>
            <person name="Mo W."/>
            <person name="Hu G."/>
            <person name="Li W."/>
            <person name="Zhao G."/>
            <person name="Zhu H."/>
            <person name="Hu X."/>
            <person name="Ji K."/>
            <person name="Xiang X."/>
            <person name="Song Q."/>
            <person name="Yuan D."/>
            <person name="Jin S."/>
            <person name="Zhang L."/>
        </authorList>
    </citation>
    <scope>NUCLEOTIDE SEQUENCE [LARGE SCALE GENOMIC DNA]</scope>
    <source>
        <strain evidence="1">SQ_2022a</strain>
    </source>
</reference>
<comment type="caution">
    <text evidence="1">The sequence shown here is derived from an EMBL/GenBank/DDBJ whole genome shotgun (WGS) entry which is preliminary data.</text>
</comment>